<dbReference type="EMBL" id="PQFF01000045">
    <property type="protein sequence ID" value="RHZ86648.1"/>
    <property type="molecule type" value="Genomic_DNA"/>
</dbReference>
<sequence>MLQCSVSWSERNEYWDEADEPPTKPATRLGKRNHVFQKNRLGEVDILSVGKLITEASKWLINLSSNIIEFGKEMRSNNRPNARDALEKIKSFLT</sequence>
<proteinExistence type="predicted"/>
<gene>
    <name evidence="1" type="ORF">Glove_48g33</name>
</gene>
<comment type="caution">
    <text evidence="1">The sequence shown here is derived from an EMBL/GenBank/DDBJ whole genome shotgun (WGS) entry which is preliminary data.</text>
</comment>
<reference evidence="1 2" key="1">
    <citation type="submission" date="2018-08" db="EMBL/GenBank/DDBJ databases">
        <title>Genome and evolution of the arbuscular mycorrhizal fungus Diversispora epigaea (formerly Glomus versiforme) and its bacterial endosymbionts.</title>
        <authorList>
            <person name="Sun X."/>
            <person name="Fei Z."/>
            <person name="Harrison M."/>
        </authorList>
    </citation>
    <scope>NUCLEOTIDE SEQUENCE [LARGE SCALE GENOMIC DNA]</scope>
    <source>
        <strain evidence="1 2">IT104</strain>
    </source>
</reference>
<keyword evidence="2" id="KW-1185">Reference proteome</keyword>
<protein>
    <submittedName>
        <fullName evidence="1">Uncharacterized protein</fullName>
    </submittedName>
</protein>
<dbReference type="Proteomes" id="UP000266861">
    <property type="component" value="Unassembled WGS sequence"/>
</dbReference>
<evidence type="ECO:0000313" key="1">
    <source>
        <dbReference type="EMBL" id="RHZ86648.1"/>
    </source>
</evidence>
<dbReference type="AlphaFoldDB" id="A0A397JIN7"/>
<accession>A0A397JIN7</accession>
<name>A0A397JIN7_9GLOM</name>
<evidence type="ECO:0000313" key="2">
    <source>
        <dbReference type="Proteomes" id="UP000266861"/>
    </source>
</evidence>
<dbReference type="OrthoDB" id="2425477at2759"/>
<organism evidence="1 2">
    <name type="scientific">Diversispora epigaea</name>
    <dbReference type="NCBI Taxonomy" id="1348612"/>
    <lineage>
        <taxon>Eukaryota</taxon>
        <taxon>Fungi</taxon>
        <taxon>Fungi incertae sedis</taxon>
        <taxon>Mucoromycota</taxon>
        <taxon>Glomeromycotina</taxon>
        <taxon>Glomeromycetes</taxon>
        <taxon>Diversisporales</taxon>
        <taxon>Diversisporaceae</taxon>
        <taxon>Diversispora</taxon>
    </lineage>
</organism>